<feature type="region of interest" description="Disordered" evidence="1">
    <location>
        <begin position="67"/>
        <end position="87"/>
    </location>
</feature>
<evidence type="ECO:0000256" key="1">
    <source>
        <dbReference type="SAM" id="MobiDB-lite"/>
    </source>
</evidence>
<dbReference type="EnsemblMetazoa" id="tetur20g01030.1">
    <property type="protein sequence ID" value="tetur20g01030.1"/>
    <property type="gene ID" value="tetur20g01030"/>
</dbReference>
<organism evidence="2 3">
    <name type="scientific">Tetranychus urticae</name>
    <name type="common">Two-spotted spider mite</name>
    <dbReference type="NCBI Taxonomy" id="32264"/>
    <lineage>
        <taxon>Eukaryota</taxon>
        <taxon>Metazoa</taxon>
        <taxon>Ecdysozoa</taxon>
        <taxon>Arthropoda</taxon>
        <taxon>Chelicerata</taxon>
        <taxon>Arachnida</taxon>
        <taxon>Acari</taxon>
        <taxon>Acariformes</taxon>
        <taxon>Trombidiformes</taxon>
        <taxon>Prostigmata</taxon>
        <taxon>Eleutherengona</taxon>
        <taxon>Raphignathae</taxon>
        <taxon>Tetranychoidea</taxon>
        <taxon>Tetranychidae</taxon>
        <taxon>Tetranychus</taxon>
    </lineage>
</organism>
<reference evidence="2" key="2">
    <citation type="submission" date="2015-06" db="UniProtKB">
        <authorList>
            <consortium name="EnsemblMetazoa"/>
        </authorList>
    </citation>
    <scope>IDENTIFICATION</scope>
</reference>
<dbReference type="AlphaFoldDB" id="T1KSW1"/>
<protein>
    <submittedName>
        <fullName evidence="2">Uncharacterized protein</fullName>
    </submittedName>
</protein>
<proteinExistence type="predicted"/>
<dbReference type="EMBL" id="CAEY01000511">
    <property type="status" value="NOT_ANNOTATED_CDS"/>
    <property type="molecule type" value="Genomic_DNA"/>
</dbReference>
<keyword evidence="3" id="KW-1185">Reference proteome</keyword>
<reference evidence="3" key="1">
    <citation type="submission" date="2011-08" db="EMBL/GenBank/DDBJ databases">
        <authorList>
            <person name="Rombauts S."/>
        </authorList>
    </citation>
    <scope>NUCLEOTIDE SEQUENCE</scope>
    <source>
        <strain evidence="3">London</strain>
    </source>
</reference>
<accession>T1KSW1</accession>
<evidence type="ECO:0000313" key="2">
    <source>
        <dbReference type="EnsemblMetazoa" id="tetur20g01030.1"/>
    </source>
</evidence>
<evidence type="ECO:0000313" key="3">
    <source>
        <dbReference type="Proteomes" id="UP000015104"/>
    </source>
</evidence>
<dbReference type="Proteomes" id="UP000015104">
    <property type="component" value="Unassembled WGS sequence"/>
</dbReference>
<sequence>MMGDNVIMKILRTVLSDAMMRPSENARCVAYGRNLQRMMDTNKWSYSMEYRIGADDDDDHQLAQLASTHNNEGKKMKTKPNGKKEQAIKYQHRSMDKWSIMIKEKLLQLTEHISYY</sequence>
<dbReference type="HOGENOM" id="CLU_2099962_0_0_1"/>
<name>T1KSW1_TETUR</name>